<accession>A0ABZ2V2D7</accession>
<evidence type="ECO:0000313" key="2">
    <source>
        <dbReference type="EMBL" id="WZC48069.1"/>
    </source>
</evidence>
<dbReference type="InterPro" id="IPR004360">
    <property type="entry name" value="Glyas_Fos-R_dOase_dom"/>
</dbReference>
<reference evidence="3" key="1">
    <citation type="submission" date="2024-04" db="EMBL/GenBank/DDBJ databases">
        <title>Phylogenomic analyses of a clade within the roseobacter group suggest taxonomic reassignments of species of the genera Aestuariivita, Citreicella, Loktanella, Nautella, Pelagibaca, Ruegeria, Thalassobius, Thiobacimonas and Tropicibacter, and the proposal o.</title>
        <authorList>
            <person name="Jeon C.O."/>
        </authorList>
    </citation>
    <scope>NUCLEOTIDE SEQUENCE [LARGE SCALE GENOMIC DNA]</scope>
    <source>
        <strain evidence="3">BS5-3</strain>
    </source>
</reference>
<keyword evidence="3" id="KW-1185">Reference proteome</keyword>
<dbReference type="RefSeq" id="WP_341366188.1">
    <property type="nucleotide sequence ID" value="NZ_CP150951.2"/>
</dbReference>
<dbReference type="InterPro" id="IPR029068">
    <property type="entry name" value="Glyas_Bleomycin-R_OHBP_Dase"/>
</dbReference>
<protein>
    <submittedName>
        <fullName evidence="2">VOC family protein</fullName>
    </submittedName>
</protein>
<dbReference type="Pfam" id="PF00903">
    <property type="entry name" value="Glyoxalase"/>
    <property type="match status" value="1"/>
</dbReference>
<name>A0ABZ2V2D7_9RHOB</name>
<dbReference type="Gene3D" id="3.10.180.10">
    <property type="entry name" value="2,3-Dihydroxybiphenyl 1,2-Dioxygenase, domain 1"/>
    <property type="match status" value="1"/>
</dbReference>
<dbReference type="SUPFAM" id="SSF54593">
    <property type="entry name" value="Glyoxalase/Bleomycin resistance protein/Dihydroxybiphenyl dioxygenase"/>
    <property type="match status" value="1"/>
</dbReference>
<dbReference type="InterPro" id="IPR037523">
    <property type="entry name" value="VOC_core"/>
</dbReference>
<proteinExistence type="predicted"/>
<organism evidence="2 3">
    <name type="scientific">Yoonia phaeophyticola</name>
    <dbReference type="NCBI Taxonomy" id="3137369"/>
    <lineage>
        <taxon>Bacteria</taxon>
        <taxon>Pseudomonadati</taxon>
        <taxon>Pseudomonadota</taxon>
        <taxon>Alphaproteobacteria</taxon>
        <taxon>Rhodobacterales</taxon>
        <taxon>Paracoccaceae</taxon>
        <taxon>Yoonia</taxon>
    </lineage>
</organism>
<dbReference type="EMBL" id="CP150951">
    <property type="protein sequence ID" value="WZC48069.1"/>
    <property type="molecule type" value="Genomic_DNA"/>
</dbReference>
<sequence>MMVVRRIVVDIAADNVAELRRFYEALFALKTVMDQGWIATLAAGTDGPVQISVAREGGSGTAVPDVSIEVDDVDALYAKARSRGHTIVYPLTDEPWGVRRFYLRDPAGKVLNILSHIGDSHEVDHLLSQR</sequence>
<evidence type="ECO:0000259" key="1">
    <source>
        <dbReference type="PROSITE" id="PS51819"/>
    </source>
</evidence>
<dbReference type="PROSITE" id="PS51819">
    <property type="entry name" value="VOC"/>
    <property type="match status" value="1"/>
</dbReference>
<gene>
    <name evidence="2" type="ORF">AABB29_14440</name>
</gene>
<dbReference type="Proteomes" id="UP001440612">
    <property type="component" value="Chromosome"/>
</dbReference>
<evidence type="ECO:0000313" key="3">
    <source>
        <dbReference type="Proteomes" id="UP001440612"/>
    </source>
</evidence>
<feature type="domain" description="VOC" evidence="1">
    <location>
        <begin position="5"/>
        <end position="116"/>
    </location>
</feature>